<proteinExistence type="predicted"/>
<evidence type="ECO:0000313" key="1">
    <source>
        <dbReference type="EMBL" id="KAL0490465.1"/>
    </source>
</evidence>
<reference evidence="1 2" key="1">
    <citation type="submission" date="2024-03" db="EMBL/GenBank/DDBJ databases">
        <title>The Acrasis kona genome and developmental transcriptomes reveal deep origins of eukaryotic multicellular pathways.</title>
        <authorList>
            <person name="Sheikh S."/>
            <person name="Fu C.-J."/>
            <person name="Brown M.W."/>
            <person name="Baldauf S.L."/>
        </authorList>
    </citation>
    <scope>NUCLEOTIDE SEQUENCE [LARGE SCALE GENOMIC DNA]</scope>
    <source>
        <strain evidence="1 2">ATCC MYA-3509</strain>
    </source>
</reference>
<protein>
    <submittedName>
        <fullName evidence="1">Arginine-glutamic acid dipeptide repeats protein</fullName>
    </submittedName>
</protein>
<name>A0AAW2ZLU1_9EUKA</name>
<dbReference type="Proteomes" id="UP001431209">
    <property type="component" value="Unassembled WGS sequence"/>
</dbReference>
<organism evidence="1 2">
    <name type="scientific">Acrasis kona</name>
    <dbReference type="NCBI Taxonomy" id="1008807"/>
    <lineage>
        <taxon>Eukaryota</taxon>
        <taxon>Discoba</taxon>
        <taxon>Heterolobosea</taxon>
        <taxon>Tetramitia</taxon>
        <taxon>Eutetramitia</taxon>
        <taxon>Acrasidae</taxon>
        <taxon>Acrasis</taxon>
    </lineage>
</organism>
<keyword evidence="2" id="KW-1185">Reference proteome</keyword>
<dbReference type="AlphaFoldDB" id="A0AAW2ZLU1"/>
<sequence length="400" mass="45045">MCVMEALSKDETFATQFNDKKRRYISESEDIDNESFESPTKRMKEDIHLLPSSKTPSQIDWSHENNALSHESQLSLLSDICSLPQTSTAVATLPKLRKVTTKSADKDMDRGGALMWVPNTLKDSTIREYEEYCKSVVRKSLQCNSSKNDKKDRDARYLHDKALHILHQSKYDVGRAKSIVKENPSLITRGELCTYDEASKVKLGILHFGRDFSTIKRERLFDVNTSVGDLVNLYYLTKKRSPLLLIPPSLDTKLPVVLDDNDDDEQEEEQECNGGGDSTKQVNYVHSPNILDDEYSLELDEVPMSPLTLPSPSQHPLYYNNYTFSTDALNNEADAGFNDSASEEGSLSCDDFFVPIDCSSSCEATTPYDSDENSNVSYHDGDDTFSVLKVDDLFSLSNTL</sequence>
<accession>A0AAW2ZLU1</accession>
<evidence type="ECO:0000313" key="2">
    <source>
        <dbReference type="Proteomes" id="UP001431209"/>
    </source>
</evidence>
<dbReference type="Gene3D" id="4.10.1240.50">
    <property type="match status" value="1"/>
</dbReference>
<dbReference type="EMBL" id="JAOPGA020001688">
    <property type="protein sequence ID" value="KAL0490465.1"/>
    <property type="molecule type" value="Genomic_DNA"/>
</dbReference>
<comment type="caution">
    <text evidence="1">The sequence shown here is derived from an EMBL/GenBank/DDBJ whole genome shotgun (WGS) entry which is preliminary data.</text>
</comment>
<gene>
    <name evidence="1" type="ORF">AKO1_009492</name>
</gene>